<accession>A0AAW1JTX2</accession>
<evidence type="ECO:0000256" key="5">
    <source>
        <dbReference type="ARBA" id="ARBA00023125"/>
    </source>
</evidence>
<dbReference type="Pfam" id="PF02701">
    <property type="entry name" value="Zn_ribbon_Dof"/>
    <property type="match status" value="1"/>
</dbReference>
<feature type="region of interest" description="Disordered" evidence="9">
    <location>
        <begin position="308"/>
        <end position="353"/>
    </location>
</feature>
<dbReference type="AlphaFoldDB" id="A0AAW1JTX2"/>
<evidence type="ECO:0000313" key="11">
    <source>
        <dbReference type="EMBL" id="KAK9707230.1"/>
    </source>
</evidence>
<dbReference type="InterPro" id="IPR045174">
    <property type="entry name" value="Dof"/>
</dbReference>
<dbReference type="PROSITE" id="PS01361">
    <property type="entry name" value="ZF_DOF_1"/>
    <property type="match status" value="1"/>
</dbReference>
<keyword evidence="5 8" id="KW-0238">DNA-binding</keyword>
<keyword evidence="3" id="KW-0862">Zinc</keyword>
<comment type="subcellular location">
    <subcellularLocation>
        <location evidence="8">Nucleus</location>
    </subcellularLocation>
</comment>
<protein>
    <recommendedName>
        <fullName evidence="10">Dof-type domain-containing protein</fullName>
    </recommendedName>
</protein>
<evidence type="ECO:0000256" key="9">
    <source>
        <dbReference type="SAM" id="MobiDB-lite"/>
    </source>
</evidence>
<dbReference type="EMBL" id="JBDFQZ010000007">
    <property type="protein sequence ID" value="KAK9707230.1"/>
    <property type="molecule type" value="Genomic_DNA"/>
</dbReference>
<proteinExistence type="predicted"/>
<feature type="compositionally biased region" description="Polar residues" evidence="9">
    <location>
        <begin position="104"/>
        <end position="113"/>
    </location>
</feature>
<dbReference type="PANTHER" id="PTHR31089:SF1">
    <property type="entry name" value="CYCLIC DOF FACTOR 3"/>
    <property type="match status" value="1"/>
</dbReference>
<organism evidence="11 12">
    <name type="scientific">Saponaria officinalis</name>
    <name type="common">Common soapwort</name>
    <name type="synonym">Lychnis saponaria</name>
    <dbReference type="NCBI Taxonomy" id="3572"/>
    <lineage>
        <taxon>Eukaryota</taxon>
        <taxon>Viridiplantae</taxon>
        <taxon>Streptophyta</taxon>
        <taxon>Embryophyta</taxon>
        <taxon>Tracheophyta</taxon>
        <taxon>Spermatophyta</taxon>
        <taxon>Magnoliopsida</taxon>
        <taxon>eudicotyledons</taxon>
        <taxon>Gunneridae</taxon>
        <taxon>Pentapetalae</taxon>
        <taxon>Caryophyllales</taxon>
        <taxon>Caryophyllaceae</taxon>
        <taxon>Caryophylleae</taxon>
        <taxon>Saponaria</taxon>
    </lineage>
</organism>
<comment type="caution">
    <text evidence="11">The sequence shown here is derived from an EMBL/GenBank/DDBJ whole genome shotgun (WGS) entry which is preliminary data.</text>
</comment>
<keyword evidence="7 8" id="KW-0539">Nucleus</keyword>
<dbReference type="GO" id="GO:0003677">
    <property type="term" value="F:DNA binding"/>
    <property type="evidence" value="ECO:0007669"/>
    <property type="project" value="UniProtKB-UniRule"/>
</dbReference>
<keyword evidence="6" id="KW-0804">Transcription</keyword>
<evidence type="ECO:0000256" key="1">
    <source>
        <dbReference type="ARBA" id="ARBA00022723"/>
    </source>
</evidence>
<keyword evidence="1" id="KW-0479">Metal-binding</keyword>
<evidence type="ECO:0000256" key="2">
    <source>
        <dbReference type="ARBA" id="ARBA00022771"/>
    </source>
</evidence>
<feature type="region of interest" description="Disordered" evidence="9">
    <location>
        <begin position="57"/>
        <end position="122"/>
    </location>
</feature>
<evidence type="ECO:0000256" key="6">
    <source>
        <dbReference type="ARBA" id="ARBA00023163"/>
    </source>
</evidence>
<evidence type="ECO:0000256" key="8">
    <source>
        <dbReference type="PROSITE-ProRule" id="PRU00071"/>
    </source>
</evidence>
<feature type="domain" description="Dof-type" evidence="10">
    <location>
        <begin position="124"/>
        <end position="178"/>
    </location>
</feature>
<dbReference type="InterPro" id="IPR003851">
    <property type="entry name" value="Znf_Dof"/>
</dbReference>
<reference evidence="11" key="1">
    <citation type="submission" date="2024-03" db="EMBL/GenBank/DDBJ databases">
        <title>WGS assembly of Saponaria officinalis var. Norfolk2.</title>
        <authorList>
            <person name="Jenkins J."/>
            <person name="Shu S."/>
            <person name="Grimwood J."/>
            <person name="Barry K."/>
            <person name="Goodstein D."/>
            <person name="Schmutz J."/>
            <person name="Leebens-Mack J."/>
            <person name="Osbourn A."/>
        </authorList>
    </citation>
    <scope>NUCLEOTIDE SEQUENCE [LARGE SCALE GENOMIC DNA]</scope>
    <source>
        <strain evidence="11">JIC</strain>
    </source>
</reference>
<evidence type="ECO:0000313" key="12">
    <source>
        <dbReference type="Proteomes" id="UP001443914"/>
    </source>
</evidence>
<sequence length="353" mass="39583">MLDMKDHGLRLFGKIIRLNSKNTNLDLRVDEEIKDYNECSSSNDNLEKCENRGHFEETLREGSKDKEPPRNKKTRNSTITEDARRAFNDNPCSSQDSHNKDTSDLTSSTNPNDQKPLKKPDKILPCPRCNSMTTKFCYFNNYNVNQPRHFCKDCQRYWTAGGTMRNVPVGAGRRKSKSYVASQHPHFLYPTASQTIQIVDNSPLYGGPVALDVPCFRGLLGYPVSYSDRSCMTYSSPSTSSSRKHSRDGTMLYFNHLNRVYKDVIWDNNSGNGRVVDDPIEASNSSIWNSMYIKNKCRVNPPTAKGGFFGGSQKINSNSSSNNNNSSGEPSSMVPGLNPAASSRSLSFHEIAQ</sequence>
<keyword evidence="4" id="KW-0805">Transcription regulation</keyword>
<dbReference type="GO" id="GO:0008270">
    <property type="term" value="F:zinc ion binding"/>
    <property type="evidence" value="ECO:0007669"/>
    <property type="project" value="UniProtKB-KW"/>
</dbReference>
<evidence type="ECO:0000256" key="3">
    <source>
        <dbReference type="ARBA" id="ARBA00022833"/>
    </source>
</evidence>
<evidence type="ECO:0000259" key="10">
    <source>
        <dbReference type="PROSITE" id="PS50884"/>
    </source>
</evidence>
<keyword evidence="12" id="KW-1185">Reference proteome</keyword>
<dbReference type="PANTHER" id="PTHR31089">
    <property type="entry name" value="CYCLIC DOF FACTOR 2"/>
    <property type="match status" value="1"/>
</dbReference>
<evidence type="ECO:0000256" key="7">
    <source>
        <dbReference type="ARBA" id="ARBA00023242"/>
    </source>
</evidence>
<name>A0AAW1JTX2_SAPOF</name>
<dbReference type="GO" id="GO:0005634">
    <property type="term" value="C:nucleus"/>
    <property type="evidence" value="ECO:0007669"/>
    <property type="project" value="UniProtKB-SubCell"/>
</dbReference>
<dbReference type="GO" id="GO:0003700">
    <property type="term" value="F:DNA-binding transcription factor activity"/>
    <property type="evidence" value="ECO:0007669"/>
    <property type="project" value="InterPro"/>
</dbReference>
<evidence type="ECO:0000256" key="4">
    <source>
        <dbReference type="ARBA" id="ARBA00023015"/>
    </source>
</evidence>
<keyword evidence="2 8" id="KW-0863">Zinc-finger</keyword>
<gene>
    <name evidence="11" type="ORF">RND81_07G181700</name>
</gene>
<feature type="compositionally biased region" description="Low complexity" evidence="9">
    <location>
        <begin position="316"/>
        <end position="327"/>
    </location>
</feature>
<feature type="compositionally biased region" description="Basic and acidic residues" evidence="9">
    <location>
        <begin position="57"/>
        <end position="70"/>
    </location>
</feature>
<dbReference type="PROSITE" id="PS50884">
    <property type="entry name" value="ZF_DOF_2"/>
    <property type="match status" value="1"/>
</dbReference>
<dbReference type="Proteomes" id="UP001443914">
    <property type="component" value="Unassembled WGS sequence"/>
</dbReference>